<feature type="non-terminal residue" evidence="8">
    <location>
        <position position="1"/>
    </location>
</feature>
<accession>X1N3X1</accession>
<keyword evidence="1" id="KW-0436">Ligase</keyword>
<feature type="domain" description="Aminoacyl-tRNA synthetase class Ia" evidence="6">
    <location>
        <begin position="1"/>
        <end position="44"/>
    </location>
</feature>
<reference evidence="8" key="1">
    <citation type="journal article" date="2014" name="Front. Microbiol.">
        <title>High frequency of phylogenetically diverse reductive dehalogenase-homologous genes in deep subseafloor sedimentary metagenomes.</title>
        <authorList>
            <person name="Kawai M."/>
            <person name="Futagami T."/>
            <person name="Toyoda A."/>
            <person name="Takaki Y."/>
            <person name="Nishi S."/>
            <person name="Hori S."/>
            <person name="Arai W."/>
            <person name="Tsubouchi T."/>
            <person name="Morono Y."/>
            <person name="Uchiyama I."/>
            <person name="Ito T."/>
            <person name="Fujiyama A."/>
            <person name="Inagaki F."/>
            <person name="Takami H."/>
        </authorList>
    </citation>
    <scope>NUCLEOTIDE SEQUENCE</scope>
    <source>
        <strain evidence="8">Expedition CK06-06</strain>
    </source>
</reference>
<feature type="domain" description="Methionyl/Valyl/Leucyl/Isoleucyl-tRNA synthetase anticodon-binding" evidence="7">
    <location>
        <begin position="89"/>
        <end position="244"/>
    </location>
</feature>
<keyword evidence="5" id="KW-0030">Aminoacyl-tRNA synthetase</keyword>
<evidence type="ECO:0000313" key="8">
    <source>
        <dbReference type="EMBL" id="GAI38283.1"/>
    </source>
</evidence>
<dbReference type="SUPFAM" id="SSF47323">
    <property type="entry name" value="Anticodon-binding domain of a subclass of class I aminoacyl-tRNA synthetases"/>
    <property type="match status" value="1"/>
</dbReference>
<dbReference type="CDD" id="cd07960">
    <property type="entry name" value="Anticodon_Ia_Ile_BEm"/>
    <property type="match status" value="1"/>
</dbReference>
<dbReference type="GO" id="GO:0004822">
    <property type="term" value="F:isoleucine-tRNA ligase activity"/>
    <property type="evidence" value="ECO:0007669"/>
    <property type="project" value="TreeGrafter"/>
</dbReference>
<dbReference type="PANTHER" id="PTHR42765">
    <property type="entry name" value="SOLEUCYL-TRNA SYNTHETASE"/>
    <property type="match status" value="1"/>
</dbReference>
<name>X1N3X1_9ZZZZ</name>
<evidence type="ECO:0000259" key="7">
    <source>
        <dbReference type="Pfam" id="PF08264"/>
    </source>
</evidence>
<sequence>DEKGMKQSKSLGNYVNAQESIAKYGSDILRLWVASVNYQEDIRCNDELIGRTQDAYRKIRNTLRYLLGNIDDFDPNEKSVAYDDMFEIDKWAMQQLQKLIASVTNAYENFVFHRVFSLIYNFCTVEMSSIYMDVLKDRMYCDEADSLSRRSGQTAMHRILDCLVRMLAPVLVHTAEEVWSAMKFKSQDVESIHLAQMPKVDEAIDWQADEPRWQKLMALRDEVLRELEELRRKGEIGSNQQALVRIRTTNDELLQILNG</sequence>
<organism evidence="8">
    <name type="scientific">marine sediment metagenome</name>
    <dbReference type="NCBI Taxonomy" id="412755"/>
    <lineage>
        <taxon>unclassified sequences</taxon>
        <taxon>metagenomes</taxon>
        <taxon>ecological metagenomes</taxon>
    </lineage>
</organism>
<dbReference type="EMBL" id="BARV01028853">
    <property type="protein sequence ID" value="GAI38283.1"/>
    <property type="molecule type" value="Genomic_DNA"/>
</dbReference>
<dbReference type="Gene3D" id="3.40.50.620">
    <property type="entry name" value="HUPs"/>
    <property type="match status" value="1"/>
</dbReference>
<dbReference type="InterPro" id="IPR014729">
    <property type="entry name" value="Rossmann-like_a/b/a_fold"/>
</dbReference>
<dbReference type="AlphaFoldDB" id="X1N3X1"/>
<evidence type="ECO:0000256" key="4">
    <source>
        <dbReference type="ARBA" id="ARBA00022917"/>
    </source>
</evidence>
<gene>
    <name evidence="8" type="ORF">S06H3_46103</name>
</gene>
<dbReference type="InterPro" id="IPR033708">
    <property type="entry name" value="Anticodon_Ile_BEm"/>
</dbReference>
<dbReference type="InterPro" id="IPR050081">
    <property type="entry name" value="Ile-tRNA_ligase"/>
</dbReference>
<dbReference type="PANTHER" id="PTHR42765:SF1">
    <property type="entry name" value="ISOLEUCINE--TRNA LIGASE, MITOCHONDRIAL"/>
    <property type="match status" value="1"/>
</dbReference>
<keyword evidence="4" id="KW-0648">Protein biosynthesis</keyword>
<evidence type="ECO:0000259" key="6">
    <source>
        <dbReference type="Pfam" id="PF00133"/>
    </source>
</evidence>
<comment type="caution">
    <text evidence="8">The sequence shown here is derived from an EMBL/GenBank/DDBJ whole genome shotgun (WGS) entry which is preliminary data.</text>
</comment>
<proteinExistence type="predicted"/>
<feature type="non-terminal residue" evidence="8">
    <location>
        <position position="259"/>
    </location>
</feature>
<evidence type="ECO:0008006" key="9">
    <source>
        <dbReference type="Google" id="ProtNLM"/>
    </source>
</evidence>
<dbReference type="GO" id="GO:0006428">
    <property type="term" value="P:isoleucyl-tRNA aminoacylation"/>
    <property type="evidence" value="ECO:0007669"/>
    <property type="project" value="TreeGrafter"/>
</dbReference>
<evidence type="ECO:0000256" key="2">
    <source>
        <dbReference type="ARBA" id="ARBA00022741"/>
    </source>
</evidence>
<dbReference type="GO" id="GO:0005829">
    <property type="term" value="C:cytosol"/>
    <property type="evidence" value="ECO:0007669"/>
    <property type="project" value="TreeGrafter"/>
</dbReference>
<dbReference type="GO" id="GO:0005524">
    <property type="term" value="F:ATP binding"/>
    <property type="evidence" value="ECO:0007669"/>
    <property type="project" value="UniProtKB-KW"/>
</dbReference>
<protein>
    <recommendedName>
        <fullName evidence="9">Methionyl/Valyl/Leucyl/Isoleucyl-tRNA synthetase anticodon-binding domain-containing protein</fullName>
    </recommendedName>
</protein>
<evidence type="ECO:0000256" key="1">
    <source>
        <dbReference type="ARBA" id="ARBA00022598"/>
    </source>
</evidence>
<dbReference type="InterPro" id="IPR013155">
    <property type="entry name" value="M/V/L/I-tRNA-synth_anticd-bd"/>
</dbReference>
<evidence type="ECO:0000256" key="3">
    <source>
        <dbReference type="ARBA" id="ARBA00022840"/>
    </source>
</evidence>
<dbReference type="GO" id="GO:0000049">
    <property type="term" value="F:tRNA binding"/>
    <property type="evidence" value="ECO:0007669"/>
    <property type="project" value="InterPro"/>
</dbReference>
<dbReference type="Gene3D" id="1.10.730.20">
    <property type="match status" value="1"/>
</dbReference>
<dbReference type="Pfam" id="PF00133">
    <property type="entry name" value="tRNA-synt_1"/>
    <property type="match status" value="1"/>
</dbReference>
<dbReference type="InterPro" id="IPR002300">
    <property type="entry name" value="aa-tRNA-synth_Ia"/>
</dbReference>
<dbReference type="SUPFAM" id="SSF52374">
    <property type="entry name" value="Nucleotidylyl transferase"/>
    <property type="match status" value="1"/>
</dbReference>
<keyword evidence="3" id="KW-0067">ATP-binding</keyword>
<dbReference type="InterPro" id="IPR009080">
    <property type="entry name" value="tRNAsynth_Ia_anticodon-bd"/>
</dbReference>
<evidence type="ECO:0000256" key="5">
    <source>
        <dbReference type="ARBA" id="ARBA00023146"/>
    </source>
</evidence>
<keyword evidence="2" id="KW-0547">Nucleotide-binding</keyword>
<dbReference type="Pfam" id="PF08264">
    <property type="entry name" value="Anticodon_1"/>
    <property type="match status" value="1"/>
</dbReference>